<keyword evidence="5" id="KW-1185">Reference proteome</keyword>
<keyword evidence="3" id="KW-0862">Zinc</keyword>
<evidence type="ECO:0000313" key="5">
    <source>
        <dbReference type="Proteomes" id="UP000000542"/>
    </source>
</evidence>
<dbReference type="GO" id="GO:0008270">
    <property type="term" value="F:zinc ion binding"/>
    <property type="evidence" value="ECO:0000318"/>
    <property type="project" value="GO_Central"/>
</dbReference>
<reference evidence="4 5" key="1">
    <citation type="journal article" date="2005" name="Science">
        <title>The genome of the kinetoplastid parasite, Leishmania major.</title>
        <authorList>
            <person name="Ivens A.C."/>
            <person name="Peacock C.S."/>
            <person name="Worthey E.A."/>
            <person name="Murphy L."/>
            <person name="Aggarwal G."/>
            <person name="Berriman M."/>
            <person name="Sisk E."/>
            <person name="Rajandream M.A."/>
            <person name="Adlem E."/>
            <person name="Aert R."/>
            <person name="Anupama A."/>
            <person name="Apostolou Z."/>
            <person name="Attipoe P."/>
            <person name="Bason N."/>
            <person name="Bauser C."/>
            <person name="Beck A."/>
            <person name="Beverley S.M."/>
            <person name="Bianchettin G."/>
            <person name="Borzym K."/>
            <person name="Bothe G."/>
            <person name="Bruschi C.V."/>
            <person name="Collins M."/>
            <person name="Cadag E."/>
            <person name="Ciarloni L."/>
            <person name="Clayton C."/>
            <person name="Coulson R.M."/>
            <person name="Cronin A."/>
            <person name="Cruz A.K."/>
            <person name="Davies R.M."/>
            <person name="De Gaudenzi J."/>
            <person name="Dobson D.E."/>
            <person name="Duesterhoeft A."/>
            <person name="Fazelina G."/>
            <person name="Fosker N."/>
            <person name="Frasch A.C."/>
            <person name="Fraser A."/>
            <person name="Fuchs M."/>
            <person name="Gabel C."/>
            <person name="Goble A."/>
            <person name="Goffeau A."/>
            <person name="Harris D."/>
            <person name="Hertz-Fowler C."/>
            <person name="Hilbert H."/>
            <person name="Horn D."/>
            <person name="Huang Y."/>
            <person name="Klages S."/>
            <person name="Knights A."/>
            <person name="Kube M."/>
            <person name="Larke N."/>
            <person name="Litvin L."/>
            <person name="Lord A."/>
            <person name="Louie T."/>
            <person name="Marra M."/>
            <person name="Masuy D."/>
            <person name="Matthews K."/>
            <person name="Michaeli S."/>
            <person name="Mottram J.C."/>
            <person name="Muller-Auer S."/>
            <person name="Munden H."/>
            <person name="Nelson S."/>
            <person name="Norbertczak H."/>
            <person name="Oliver K."/>
            <person name="O'neil S."/>
            <person name="Pentony M."/>
            <person name="Pohl T.M."/>
            <person name="Price C."/>
            <person name="Purnelle B."/>
            <person name="Quail M.A."/>
            <person name="Rabbinowitsch E."/>
            <person name="Reinhardt R."/>
            <person name="Rieger M."/>
            <person name="Rinta J."/>
            <person name="Robben J."/>
            <person name="Robertson L."/>
            <person name="Ruiz J.C."/>
            <person name="Rutter S."/>
            <person name="Saunders D."/>
            <person name="Schafer M."/>
            <person name="Schein J."/>
            <person name="Schwartz D.C."/>
            <person name="Seeger K."/>
            <person name="Seyler A."/>
            <person name="Sharp S."/>
            <person name="Shin H."/>
            <person name="Sivam D."/>
            <person name="Squares R."/>
            <person name="Squares S."/>
            <person name="Tosato V."/>
            <person name="Vogt C."/>
            <person name="Volckaert G."/>
            <person name="Wambutt R."/>
            <person name="Warren T."/>
            <person name="Wedler H."/>
            <person name="Woodward J."/>
            <person name="Zhou S."/>
            <person name="Zimmermann W."/>
            <person name="Smith D.F."/>
            <person name="Blackwell J.M."/>
            <person name="Stuart K.D."/>
            <person name="Barrell B."/>
            <person name="Myler P.J."/>
        </authorList>
    </citation>
    <scope>NUCLEOTIDE SEQUENCE [LARGE SCALE GENOMIC DNA]</scope>
    <source>
        <strain evidence="5">MHOM/IL/81/Friedlin</strain>
    </source>
</reference>
<dbReference type="SUPFAM" id="SSF141678">
    <property type="entry name" value="MAL13P1.257-like"/>
    <property type="match status" value="1"/>
</dbReference>
<dbReference type="EMBL" id="FR796408">
    <property type="protein sequence ID" value="CAJ02573.1"/>
    <property type="molecule type" value="Genomic_DNA"/>
</dbReference>
<reference evidence="4 5" key="2">
    <citation type="journal article" date="2011" name="Genome Res.">
        <title>Chromosome and gene copy number variation allow major structural change between species and strains of Leishmania.</title>
        <authorList>
            <person name="Rogers M.B."/>
            <person name="Hilley J.D."/>
            <person name="Dickens N.J."/>
            <person name="Wilkes J."/>
            <person name="Bates P.A."/>
            <person name="Depledge D.P."/>
            <person name="Harris D."/>
            <person name="Her Y."/>
            <person name="Herzyk P."/>
            <person name="Imamura H."/>
            <person name="Otto T.D."/>
            <person name="Sanders M."/>
            <person name="Seeger K."/>
            <person name="Dujardin J.C."/>
            <person name="Berriman M."/>
            <person name="Smith D.F."/>
            <person name="Hertz-Fowler C."/>
            <person name="Mottram J.C."/>
        </authorList>
    </citation>
    <scope>NUCLEOTIDE SEQUENCE [LARGE SCALE GENOMIC DNA]</scope>
    <source>
        <strain evidence="5">MHOM/IL/81/Friedlin</strain>
    </source>
</reference>
<evidence type="ECO:0000256" key="2">
    <source>
        <dbReference type="ARBA" id="ARBA00022723"/>
    </source>
</evidence>
<dbReference type="VEuPathDB" id="TriTrypDB:LmjF.12.0410"/>
<dbReference type="VEuPathDB" id="TriTrypDB:LMJLV39_120009600"/>
<organism evidence="4 5">
    <name type="scientific">Leishmania major</name>
    <dbReference type="NCBI Taxonomy" id="5664"/>
    <lineage>
        <taxon>Eukaryota</taxon>
        <taxon>Discoba</taxon>
        <taxon>Euglenozoa</taxon>
        <taxon>Kinetoplastea</taxon>
        <taxon>Metakinetoplastina</taxon>
        <taxon>Trypanosomatida</taxon>
        <taxon>Trypanosomatidae</taxon>
        <taxon>Leishmaniinae</taxon>
        <taxon>Leishmania</taxon>
    </lineage>
</organism>
<evidence type="ECO:0000313" key="4">
    <source>
        <dbReference type="EMBL" id="CAJ02573.1"/>
    </source>
</evidence>
<dbReference type="Pfam" id="PF05907">
    <property type="entry name" value="CXXC_Zn-b_euk"/>
    <property type="match status" value="1"/>
</dbReference>
<dbReference type="VEuPathDB" id="TriTrypDB:LMJSD75_120009400"/>
<accession>Q4QGQ1</accession>
<dbReference type="PANTHER" id="PTHR12857:SF0">
    <property type="entry name" value="CXXC MOTIF CONTAINING ZINC BINDING PROTEIN"/>
    <property type="match status" value="1"/>
</dbReference>
<dbReference type="VEuPathDB" id="TriTrypDB:LMJFC_120010300"/>
<dbReference type="eggNOG" id="KOG1296">
    <property type="taxonomic scope" value="Eukaryota"/>
</dbReference>
<proteinExistence type="inferred from homology"/>
<dbReference type="PANTHER" id="PTHR12857">
    <property type="entry name" value="CXXC MOTIF CONTAINING ZINC BINDING PROTEIN"/>
    <property type="match status" value="1"/>
</dbReference>
<comment type="similarity">
    <text evidence="1">Belongs to the UPF0587 family.</text>
</comment>
<evidence type="ECO:0000256" key="1">
    <source>
        <dbReference type="ARBA" id="ARBA00007818"/>
    </source>
</evidence>
<evidence type="ECO:0000256" key="3">
    <source>
        <dbReference type="ARBA" id="ARBA00022833"/>
    </source>
</evidence>
<sequence length="343" mass="38144">MRAVSLAADPACTHPPTHTHTHIYTPIYVCRGFVCVTPQWRTELFNVVLLWRRAHTSLLSAACLCPYAQASPSCLHASFLSRLPRLSLSLSPCSCLHPHSTGVFAYIVFLRCRAATQNTSPVSSCVVRLVTRDLCAQSPTPPLPALCGHRNLVSLHRRKTPRLKRRVRTQATQRSDHRSSLIMPVFHAVMSVKESERVERIAPVKNRAWGLRFQCASCNEESTGMMYVNQTEQHERDGGMHNFVSKCKLCKADITADVLPVPAGTGYYSAEEENPANVIAAFEVRGGRPVELEIDNQWMIVTAGGGLFEDVDLSQEWYDYDESSQATVSVAGVSVDFEKSKKK</sequence>
<evidence type="ECO:0008006" key="6">
    <source>
        <dbReference type="Google" id="ProtNLM"/>
    </source>
</evidence>
<protein>
    <recommendedName>
        <fullName evidence="6">DUF866 domain-containing protein</fullName>
    </recommendedName>
</protein>
<dbReference type="InterPro" id="IPR008584">
    <property type="entry name" value="CXXC_Zn-binding_euk"/>
</dbReference>
<dbReference type="RefSeq" id="XP_001681647.1">
    <property type="nucleotide sequence ID" value="XM_001681595.1"/>
</dbReference>
<dbReference type="InParanoid" id="Q4QGQ1"/>
<gene>
    <name evidence="4" type="ORF">LMJF_12_0410</name>
</gene>
<dbReference type="Proteomes" id="UP000000542">
    <property type="component" value="Chromosome 12"/>
</dbReference>
<dbReference type="KEGG" id="lma:LMJF_12_0410"/>
<dbReference type="AlphaFoldDB" id="Q4QGQ1"/>
<dbReference type="HOGENOM" id="CLU_810015_0_0_1"/>
<dbReference type="GeneID" id="5649932"/>
<name>Q4QGQ1_LEIMA</name>
<keyword evidence="2" id="KW-0479">Metal-binding</keyword>